<dbReference type="Pfam" id="PF15061">
    <property type="entry name" value="MITRAC7_Phoenixin"/>
    <property type="match status" value="1"/>
</dbReference>
<dbReference type="GO" id="GO:0033617">
    <property type="term" value="P:mitochondrial respiratory chain complex IV assembly"/>
    <property type="evidence" value="ECO:0007669"/>
    <property type="project" value="InterPro"/>
</dbReference>
<reference evidence="1 2" key="1">
    <citation type="journal article" date="2012" name="Genome Biol.">
        <title>Sequencing three crocodilian genomes to illuminate the evolution of archosaurs and amniotes.</title>
        <authorList>
            <person name="St John J.A."/>
            <person name="Braun E.L."/>
            <person name="Isberg S.R."/>
            <person name="Miles L.G."/>
            <person name="Chong A.Y."/>
            <person name="Gongora J."/>
            <person name="Dalzell P."/>
            <person name="Moran C."/>
            <person name="Bed'hom B."/>
            <person name="Abzhanov A."/>
            <person name="Burgess S.C."/>
            <person name="Cooksey A.M."/>
            <person name="Castoe T.A."/>
            <person name="Crawford N.G."/>
            <person name="Densmore L.D."/>
            <person name="Drew J.C."/>
            <person name="Edwards S.V."/>
            <person name="Faircloth B.C."/>
            <person name="Fujita M.K."/>
            <person name="Greenwold M.J."/>
            <person name="Hoffmann F.G."/>
            <person name="Howard J.M."/>
            <person name="Iguchi T."/>
            <person name="Janes D.E."/>
            <person name="Khan S.Y."/>
            <person name="Kohno S."/>
            <person name="de Koning A.J."/>
            <person name="Lance S.L."/>
            <person name="McCarthy F.M."/>
            <person name="McCormack J.E."/>
            <person name="Merchant M.E."/>
            <person name="Peterson D.G."/>
            <person name="Pollock D.D."/>
            <person name="Pourmand N."/>
            <person name="Raney B.J."/>
            <person name="Roessler K.A."/>
            <person name="Sanford J.R."/>
            <person name="Sawyer R.H."/>
            <person name="Schmidt C.J."/>
            <person name="Triplett E.W."/>
            <person name="Tuberville T.D."/>
            <person name="Venegas-Anaya M."/>
            <person name="Howard J.T."/>
            <person name="Jarvis E.D."/>
            <person name="Guillette L.J.Jr."/>
            <person name="Glenn T.C."/>
            <person name="Green R.E."/>
            <person name="Ray D.A."/>
        </authorList>
    </citation>
    <scope>NUCLEOTIDE SEQUENCE [LARGE SCALE GENOMIC DNA]</scope>
    <source>
        <strain evidence="1">KSC_2009_1</strain>
    </source>
</reference>
<dbReference type="RefSeq" id="XP_006260495.1">
    <property type="nucleotide sequence ID" value="XM_006260433.4"/>
</dbReference>
<dbReference type="KEGG" id="amj:102572071"/>
<dbReference type="GO" id="GO:0005743">
    <property type="term" value="C:mitochondrial inner membrane"/>
    <property type="evidence" value="ECO:0007669"/>
    <property type="project" value="TreeGrafter"/>
</dbReference>
<dbReference type="PANTHER" id="PTHR34923:SF1">
    <property type="entry name" value="SMALL INTEGRAL MEMBRANE PROTEIN 20"/>
    <property type="match status" value="1"/>
</dbReference>
<dbReference type="OrthoDB" id="8755372at2759"/>
<organism evidence="1 2">
    <name type="scientific">Alligator mississippiensis</name>
    <name type="common">American alligator</name>
    <dbReference type="NCBI Taxonomy" id="8496"/>
    <lineage>
        <taxon>Eukaryota</taxon>
        <taxon>Metazoa</taxon>
        <taxon>Chordata</taxon>
        <taxon>Craniata</taxon>
        <taxon>Vertebrata</taxon>
        <taxon>Euteleostomi</taxon>
        <taxon>Archelosauria</taxon>
        <taxon>Archosauria</taxon>
        <taxon>Crocodylia</taxon>
        <taxon>Alligatoridae</taxon>
        <taxon>Alligatorinae</taxon>
        <taxon>Alligator</taxon>
    </lineage>
</organism>
<sequence length="67" mass="7515">MARVSRALLIFGSFVAAVGAVVYPIYVLPLQQIERYKQEQAQNRAGIVQEDIQPPGLKVWSDPFGRK</sequence>
<dbReference type="GeneID" id="102572071"/>
<dbReference type="InterPro" id="IPR027917">
    <property type="entry name" value="MITRAC7/Phoenixin"/>
</dbReference>
<dbReference type="eggNOG" id="ENOG502S83Z">
    <property type="taxonomic scope" value="Eukaryota"/>
</dbReference>
<accession>A0A151PA43</accession>
<name>A0A151PA43_ALLMI</name>
<protein>
    <submittedName>
        <fullName evidence="1">Small integral membrane protein 20</fullName>
    </submittedName>
</protein>
<evidence type="ECO:0000313" key="2">
    <source>
        <dbReference type="Proteomes" id="UP000050525"/>
    </source>
</evidence>
<proteinExistence type="predicted"/>
<dbReference type="EMBL" id="AKHW03000533">
    <property type="protein sequence ID" value="KYO45840.1"/>
    <property type="molecule type" value="Genomic_DNA"/>
</dbReference>
<dbReference type="STRING" id="8496.A0A151PA43"/>
<dbReference type="Proteomes" id="UP000050525">
    <property type="component" value="Unassembled WGS sequence"/>
</dbReference>
<gene>
    <name evidence="1" type="primary">SMIM20</name>
    <name evidence="1" type="ORF">Y1Q_0021478</name>
</gene>
<dbReference type="CTD" id="389203"/>
<dbReference type="AlphaFoldDB" id="A0A151PA43"/>
<comment type="caution">
    <text evidence="1">The sequence shown here is derived from an EMBL/GenBank/DDBJ whole genome shotgun (WGS) entry which is preliminary data.</text>
</comment>
<evidence type="ECO:0000313" key="1">
    <source>
        <dbReference type="EMBL" id="KYO45840.1"/>
    </source>
</evidence>
<dbReference type="PANTHER" id="PTHR34923">
    <property type="entry name" value="SMALL INTEGRAL MEMBRANE PROTEIN 20"/>
    <property type="match status" value="1"/>
</dbReference>
<keyword evidence="2" id="KW-1185">Reference proteome</keyword>